<evidence type="ECO:0000313" key="2">
    <source>
        <dbReference type="EMBL" id="TDS17500.1"/>
    </source>
</evidence>
<protein>
    <submittedName>
        <fullName evidence="2">Uncharacterized protein</fullName>
    </submittedName>
</protein>
<comment type="caution">
    <text evidence="2">The sequence shown here is derived from an EMBL/GenBank/DDBJ whole genome shotgun (WGS) entry which is preliminary data.</text>
</comment>
<reference evidence="2 3" key="1">
    <citation type="submission" date="2019-03" db="EMBL/GenBank/DDBJ databases">
        <title>Genomic Encyclopedia of Type Strains, Phase III (KMG-III): the genomes of soil and plant-associated and newly described type strains.</title>
        <authorList>
            <person name="Whitman W."/>
        </authorList>
    </citation>
    <scope>NUCLEOTIDE SEQUENCE [LARGE SCALE GENOMIC DNA]</scope>
    <source>
        <strain evidence="2 3">CGMCC 1.12801</strain>
    </source>
</reference>
<keyword evidence="3" id="KW-1185">Reference proteome</keyword>
<sequence length="175" mass="20240">MIKIVAITEEDRRRLNQTARQNYNSIFWTICVFFIISGFVFDIGEVVLFCIAVVACIFFVIIPLTNKEKDIVLEADRKIIRRGVLKKVLQKRNRSANISFTTTEVVMQEHPIPENYYQGNTFGLHSSFGGHLILKDSDQDFYQFVDKEIELEYIARNGFVIAIRTQPPFVLGNLE</sequence>
<keyword evidence="1" id="KW-0472">Membrane</keyword>
<keyword evidence="1" id="KW-1133">Transmembrane helix</keyword>
<proteinExistence type="predicted"/>
<feature type="transmembrane region" description="Helical" evidence="1">
    <location>
        <begin position="46"/>
        <end position="64"/>
    </location>
</feature>
<dbReference type="Proteomes" id="UP000294752">
    <property type="component" value="Unassembled WGS sequence"/>
</dbReference>
<evidence type="ECO:0000256" key="1">
    <source>
        <dbReference type="SAM" id="Phobius"/>
    </source>
</evidence>
<feature type="transmembrane region" description="Helical" evidence="1">
    <location>
        <begin position="21"/>
        <end position="40"/>
    </location>
</feature>
<dbReference type="EMBL" id="SNZV01000001">
    <property type="protein sequence ID" value="TDS17500.1"/>
    <property type="molecule type" value="Genomic_DNA"/>
</dbReference>
<dbReference type="AlphaFoldDB" id="A0A4R7D903"/>
<accession>A0A4R7D903</accession>
<dbReference type="RefSeq" id="WP_133638607.1">
    <property type="nucleotide sequence ID" value="NZ_SNZV01000001.1"/>
</dbReference>
<keyword evidence="1" id="KW-0812">Transmembrane</keyword>
<organism evidence="2 3">
    <name type="scientific">Sphingobacterium paludis</name>
    <dbReference type="NCBI Taxonomy" id="1476465"/>
    <lineage>
        <taxon>Bacteria</taxon>
        <taxon>Pseudomonadati</taxon>
        <taxon>Bacteroidota</taxon>
        <taxon>Sphingobacteriia</taxon>
        <taxon>Sphingobacteriales</taxon>
        <taxon>Sphingobacteriaceae</taxon>
        <taxon>Sphingobacterium</taxon>
    </lineage>
</organism>
<name>A0A4R7D903_9SPHI</name>
<gene>
    <name evidence="2" type="ORF">B0I21_101367</name>
</gene>
<evidence type="ECO:0000313" key="3">
    <source>
        <dbReference type="Proteomes" id="UP000294752"/>
    </source>
</evidence>